<dbReference type="InterPro" id="IPR005135">
    <property type="entry name" value="Endo/exonuclease/phosphatase"/>
</dbReference>
<dbReference type="SUPFAM" id="SSF56219">
    <property type="entry name" value="DNase I-like"/>
    <property type="match status" value="1"/>
</dbReference>
<dbReference type="Proteomes" id="UP000326396">
    <property type="component" value="Linkage Group LG19"/>
</dbReference>
<keyword evidence="4" id="KW-1185">Reference proteome</keyword>
<dbReference type="EMBL" id="SZYD01000011">
    <property type="protein sequence ID" value="KAD4889133.1"/>
    <property type="molecule type" value="Genomic_DNA"/>
</dbReference>
<dbReference type="OrthoDB" id="1750912at2759"/>
<keyword evidence="1" id="KW-1133">Transmembrane helix</keyword>
<gene>
    <name evidence="3" type="ORF">E3N88_21206</name>
</gene>
<dbReference type="GO" id="GO:0003824">
    <property type="term" value="F:catalytic activity"/>
    <property type="evidence" value="ECO:0007669"/>
    <property type="project" value="InterPro"/>
</dbReference>
<evidence type="ECO:0000313" key="3">
    <source>
        <dbReference type="EMBL" id="KAD4889133.1"/>
    </source>
</evidence>
<keyword evidence="1" id="KW-0472">Membrane</keyword>
<feature type="domain" description="Endonuclease/exonuclease/phosphatase" evidence="2">
    <location>
        <begin position="10"/>
        <end position="214"/>
    </location>
</feature>
<keyword evidence="1" id="KW-0812">Transmembrane</keyword>
<accession>A0A5N6NL21</accession>
<comment type="caution">
    <text evidence="3">The sequence shown here is derived from an EMBL/GenBank/DDBJ whole genome shotgun (WGS) entry which is preliminary data.</text>
</comment>
<dbReference type="AlphaFoldDB" id="A0A5N6NL21"/>
<evidence type="ECO:0000313" key="4">
    <source>
        <dbReference type="Proteomes" id="UP000326396"/>
    </source>
</evidence>
<dbReference type="PANTHER" id="PTHR33710">
    <property type="entry name" value="BNAC02G09200D PROTEIN"/>
    <property type="match status" value="1"/>
</dbReference>
<dbReference type="Pfam" id="PF03372">
    <property type="entry name" value="Exo_endo_phos"/>
    <property type="match status" value="1"/>
</dbReference>
<dbReference type="Gene3D" id="3.60.10.10">
    <property type="entry name" value="Endonuclease/exonuclease/phosphatase"/>
    <property type="match status" value="1"/>
</dbReference>
<evidence type="ECO:0000256" key="1">
    <source>
        <dbReference type="SAM" id="Phobius"/>
    </source>
</evidence>
<proteinExistence type="predicted"/>
<protein>
    <recommendedName>
        <fullName evidence="2">Endonuclease/exonuclease/phosphatase domain-containing protein</fullName>
    </recommendedName>
</protein>
<reference evidence="3 4" key="1">
    <citation type="submission" date="2019-05" db="EMBL/GenBank/DDBJ databases">
        <title>Mikania micrantha, genome provides insights into the molecular mechanism of rapid growth.</title>
        <authorList>
            <person name="Liu B."/>
        </authorList>
    </citation>
    <scope>NUCLEOTIDE SEQUENCE [LARGE SCALE GENOMIC DNA]</scope>
    <source>
        <strain evidence="3">NLD-2019</strain>
        <tissue evidence="3">Leaf</tissue>
    </source>
</reference>
<feature type="transmembrane region" description="Helical" evidence="1">
    <location>
        <begin position="80"/>
        <end position="101"/>
    </location>
</feature>
<name>A0A5N6NL21_9ASTR</name>
<organism evidence="3 4">
    <name type="scientific">Mikania micrantha</name>
    <name type="common">bitter vine</name>
    <dbReference type="NCBI Taxonomy" id="192012"/>
    <lineage>
        <taxon>Eukaryota</taxon>
        <taxon>Viridiplantae</taxon>
        <taxon>Streptophyta</taxon>
        <taxon>Embryophyta</taxon>
        <taxon>Tracheophyta</taxon>
        <taxon>Spermatophyta</taxon>
        <taxon>Magnoliopsida</taxon>
        <taxon>eudicotyledons</taxon>
        <taxon>Gunneridae</taxon>
        <taxon>Pentapetalae</taxon>
        <taxon>asterids</taxon>
        <taxon>campanulids</taxon>
        <taxon>Asterales</taxon>
        <taxon>Asteraceae</taxon>
        <taxon>Asteroideae</taxon>
        <taxon>Heliantheae alliance</taxon>
        <taxon>Eupatorieae</taxon>
        <taxon>Mikania</taxon>
    </lineage>
</organism>
<sequence length="232" mass="26681">MGDDNKANWIRSIRKEHKIHFICIQETQFSEISKFKLGYLWGKSNFEFEGMGASGRSGGLLSIWEPGIFQKSFVVAKKNFLLISGILLGFNVTMNVVNVYGPHSLNEKKELWAELEKLRHERDGVWVFVGDFNEVRYPSERLNSEFYPQGANLFNQFIFNAQLMEFNMSGHPFTFMRGLGSSYSKLDRFLVCNEFVNKWPYACARVLPRHLSDHCPIILTATNIDFGPPPPV</sequence>
<dbReference type="InterPro" id="IPR036691">
    <property type="entry name" value="Endo/exonu/phosph_ase_sf"/>
</dbReference>
<dbReference type="PANTHER" id="PTHR33710:SF64">
    <property type="entry name" value="ENDONUCLEASE_EXONUCLEASE_PHOSPHATASE DOMAIN-CONTAINING PROTEIN"/>
    <property type="match status" value="1"/>
</dbReference>
<evidence type="ECO:0000259" key="2">
    <source>
        <dbReference type="Pfam" id="PF03372"/>
    </source>
</evidence>